<protein>
    <submittedName>
        <fullName evidence="2">Uncharacterized protein</fullName>
    </submittedName>
</protein>
<dbReference type="EMBL" id="VLLE01000003">
    <property type="protein sequence ID" value="TWI83027.1"/>
    <property type="molecule type" value="Genomic_DNA"/>
</dbReference>
<evidence type="ECO:0000313" key="3">
    <source>
        <dbReference type="Proteomes" id="UP000316167"/>
    </source>
</evidence>
<keyword evidence="1" id="KW-1133">Transmembrane helix</keyword>
<feature type="transmembrane region" description="Helical" evidence="1">
    <location>
        <begin position="24"/>
        <end position="44"/>
    </location>
</feature>
<organism evidence="2 3">
    <name type="scientific">Lacibacter cauensis</name>
    <dbReference type="NCBI Taxonomy" id="510947"/>
    <lineage>
        <taxon>Bacteria</taxon>
        <taxon>Pseudomonadati</taxon>
        <taxon>Bacteroidota</taxon>
        <taxon>Chitinophagia</taxon>
        <taxon>Chitinophagales</taxon>
        <taxon>Chitinophagaceae</taxon>
        <taxon>Lacibacter</taxon>
    </lineage>
</organism>
<keyword evidence="3" id="KW-1185">Reference proteome</keyword>
<reference evidence="2 3" key="1">
    <citation type="journal article" date="2015" name="Stand. Genomic Sci.">
        <title>Genomic Encyclopedia of Bacterial and Archaeal Type Strains, Phase III: the genomes of soil and plant-associated and newly described type strains.</title>
        <authorList>
            <person name="Whitman W.B."/>
            <person name="Woyke T."/>
            <person name="Klenk H.P."/>
            <person name="Zhou Y."/>
            <person name="Lilburn T.G."/>
            <person name="Beck B.J."/>
            <person name="De Vos P."/>
            <person name="Vandamme P."/>
            <person name="Eisen J.A."/>
            <person name="Garrity G."/>
            <person name="Hugenholtz P."/>
            <person name="Kyrpides N.C."/>
        </authorList>
    </citation>
    <scope>NUCLEOTIDE SEQUENCE [LARGE SCALE GENOMIC DNA]</scope>
    <source>
        <strain evidence="2 3">CGMCC 1.7271</strain>
    </source>
</reference>
<keyword evidence="1" id="KW-0812">Transmembrane</keyword>
<accession>A0A562SNY3</accession>
<keyword evidence="1" id="KW-0472">Membrane</keyword>
<gene>
    <name evidence="2" type="ORF">IQ13_1133</name>
</gene>
<dbReference type="AlphaFoldDB" id="A0A562SNY3"/>
<dbReference type="Proteomes" id="UP000316167">
    <property type="component" value="Unassembled WGS sequence"/>
</dbReference>
<comment type="caution">
    <text evidence="2">The sequence shown here is derived from an EMBL/GenBank/DDBJ whole genome shotgun (WGS) entry which is preliminary data.</text>
</comment>
<evidence type="ECO:0000256" key="1">
    <source>
        <dbReference type="SAM" id="Phobius"/>
    </source>
</evidence>
<feature type="transmembrane region" description="Helical" evidence="1">
    <location>
        <begin position="81"/>
        <end position="100"/>
    </location>
</feature>
<sequence length="114" mass="13004">MQRLQHFVNLAKQKNRNMNKQQPSIFFCLVMDAVGYASYAVPFLGEFADVLWAPVSAIIFYRTFGGWKGSFGSLFNLAEELLPGTDFVPSFTLMWLWNYIDRKKSSNKVLVPAA</sequence>
<evidence type="ECO:0000313" key="2">
    <source>
        <dbReference type="EMBL" id="TWI83027.1"/>
    </source>
</evidence>
<proteinExistence type="predicted"/>
<name>A0A562SNY3_9BACT</name>